<proteinExistence type="predicted"/>
<keyword evidence="3" id="KW-1185">Reference proteome</keyword>
<organism evidence="2 3">
    <name type="scientific">Rarobacter faecitabidus</name>
    <dbReference type="NCBI Taxonomy" id="13243"/>
    <lineage>
        <taxon>Bacteria</taxon>
        <taxon>Bacillati</taxon>
        <taxon>Actinomycetota</taxon>
        <taxon>Actinomycetes</taxon>
        <taxon>Micrococcales</taxon>
        <taxon>Rarobacteraceae</taxon>
        <taxon>Rarobacter</taxon>
    </lineage>
</organism>
<dbReference type="InterPro" id="IPR050181">
    <property type="entry name" value="Cold_shock_domain"/>
</dbReference>
<dbReference type="PROSITE" id="PS51857">
    <property type="entry name" value="CSD_2"/>
    <property type="match status" value="1"/>
</dbReference>
<dbReference type="SMART" id="SM00357">
    <property type="entry name" value="CSP"/>
    <property type="match status" value="1"/>
</dbReference>
<accession>A0A542ZTW5</accession>
<gene>
    <name evidence="2" type="ORF">FB461_0189</name>
</gene>
<dbReference type="InterPro" id="IPR011129">
    <property type="entry name" value="CSD"/>
</dbReference>
<dbReference type="EMBL" id="VFOS01000001">
    <property type="protein sequence ID" value="TQL63719.1"/>
    <property type="molecule type" value="Genomic_DNA"/>
</dbReference>
<evidence type="ECO:0000313" key="2">
    <source>
        <dbReference type="EMBL" id="TQL63719.1"/>
    </source>
</evidence>
<feature type="domain" description="CSD" evidence="1">
    <location>
        <begin position="1"/>
        <end position="64"/>
    </location>
</feature>
<protein>
    <submittedName>
        <fullName evidence="2">Putative cold-shock DNA-binding protein</fullName>
    </submittedName>
</protein>
<dbReference type="PANTHER" id="PTHR11544">
    <property type="entry name" value="COLD SHOCK DOMAIN CONTAINING PROTEINS"/>
    <property type="match status" value="1"/>
</dbReference>
<dbReference type="RefSeq" id="WP_142118098.1">
    <property type="nucleotide sequence ID" value="NZ_BAAASV010000002.1"/>
</dbReference>
<dbReference type="InterPro" id="IPR002059">
    <property type="entry name" value="CSP_DNA-bd"/>
</dbReference>
<dbReference type="PRINTS" id="PR00050">
    <property type="entry name" value="COLDSHOCK"/>
</dbReference>
<name>A0A542ZTW5_RARFA</name>
<dbReference type="AlphaFoldDB" id="A0A542ZTW5"/>
<reference evidence="2 3" key="1">
    <citation type="submission" date="2019-06" db="EMBL/GenBank/DDBJ databases">
        <title>Sequencing the genomes of 1000 actinobacteria strains.</title>
        <authorList>
            <person name="Klenk H.-P."/>
        </authorList>
    </citation>
    <scope>NUCLEOTIDE SEQUENCE [LARGE SCALE GENOMIC DNA]</scope>
    <source>
        <strain evidence="2 3">DSM 4813</strain>
    </source>
</reference>
<evidence type="ECO:0000313" key="3">
    <source>
        <dbReference type="Proteomes" id="UP000315389"/>
    </source>
</evidence>
<dbReference type="Gene3D" id="2.40.50.140">
    <property type="entry name" value="Nucleic acid-binding proteins"/>
    <property type="match status" value="1"/>
</dbReference>
<dbReference type="Pfam" id="PF00313">
    <property type="entry name" value="CSD"/>
    <property type="match status" value="1"/>
</dbReference>
<evidence type="ECO:0000259" key="1">
    <source>
        <dbReference type="PROSITE" id="PS51857"/>
    </source>
</evidence>
<dbReference type="OrthoDB" id="7477356at2"/>
<dbReference type="InterPro" id="IPR012340">
    <property type="entry name" value="NA-bd_OB-fold"/>
</dbReference>
<sequence>MPTGKVKFFDVERGFGFITTDDGTRVYLHADALPDGVTNLRKGARVEFSMADGRRGRQALTVRLLDPKAAYVRTSRKSADEMATIVEDLIKLLDEAGAKLRHGRYPDRESSERTAAVLRRVADEFEG</sequence>
<dbReference type="Proteomes" id="UP000315389">
    <property type="component" value="Unassembled WGS sequence"/>
</dbReference>
<comment type="caution">
    <text evidence="2">The sequence shown here is derived from an EMBL/GenBank/DDBJ whole genome shotgun (WGS) entry which is preliminary data.</text>
</comment>
<dbReference type="GO" id="GO:0003677">
    <property type="term" value="F:DNA binding"/>
    <property type="evidence" value="ECO:0007669"/>
    <property type="project" value="UniProtKB-KW"/>
</dbReference>
<keyword evidence="2" id="KW-0238">DNA-binding</keyword>
<dbReference type="SUPFAM" id="SSF50249">
    <property type="entry name" value="Nucleic acid-binding proteins"/>
    <property type="match status" value="1"/>
</dbReference>